<organism evidence="4 5">
    <name type="scientific">Roseovarius aquimarinus</name>
    <dbReference type="NCBI Taxonomy" id="1229156"/>
    <lineage>
        <taxon>Bacteria</taxon>
        <taxon>Pseudomonadati</taxon>
        <taxon>Pseudomonadota</taxon>
        <taxon>Alphaproteobacteria</taxon>
        <taxon>Rhodobacterales</taxon>
        <taxon>Roseobacteraceae</taxon>
        <taxon>Roseovarius</taxon>
    </lineage>
</organism>
<dbReference type="InterPro" id="IPR020843">
    <property type="entry name" value="ER"/>
</dbReference>
<keyword evidence="5" id="KW-1185">Reference proteome</keyword>
<dbReference type="InterPro" id="IPR011032">
    <property type="entry name" value="GroES-like_sf"/>
</dbReference>
<proteinExistence type="predicted"/>
<evidence type="ECO:0000256" key="2">
    <source>
        <dbReference type="ARBA" id="ARBA00023002"/>
    </source>
</evidence>
<dbReference type="Gene3D" id="3.90.180.10">
    <property type="entry name" value="Medium-chain alcohol dehydrogenases, catalytic domain"/>
    <property type="match status" value="1"/>
</dbReference>
<dbReference type="InterPro" id="IPR036291">
    <property type="entry name" value="NAD(P)-bd_dom_sf"/>
</dbReference>
<dbReference type="InterPro" id="IPR013149">
    <property type="entry name" value="ADH-like_C"/>
</dbReference>
<accession>A0ABW7IBJ9</accession>
<dbReference type="Gene3D" id="3.40.50.720">
    <property type="entry name" value="NAD(P)-binding Rossmann-like Domain"/>
    <property type="match status" value="1"/>
</dbReference>
<dbReference type="Pfam" id="PF00107">
    <property type="entry name" value="ADH_zinc_N"/>
    <property type="match status" value="1"/>
</dbReference>
<dbReference type="SUPFAM" id="SSF51735">
    <property type="entry name" value="NAD(P)-binding Rossmann-fold domains"/>
    <property type="match status" value="1"/>
</dbReference>
<protein>
    <submittedName>
        <fullName evidence="4">NAD(P)H-quinone oxidoreductase</fullName>
    </submittedName>
</protein>
<dbReference type="RefSeq" id="WP_377173107.1">
    <property type="nucleotide sequence ID" value="NZ_JBHTJC010000007.1"/>
</dbReference>
<dbReference type="InterPro" id="IPR013154">
    <property type="entry name" value="ADH-like_N"/>
</dbReference>
<dbReference type="CDD" id="cd05276">
    <property type="entry name" value="p53_inducible_oxidoreductase"/>
    <property type="match status" value="1"/>
</dbReference>
<sequence>MTDTMRAVTASGAGGPEVLDVVQLPRPTPGPGQILVRVHAAGINRPDVMQREGNYPPPPGASDILGLEMAGVVEALGEGASRFAVGDRVMALVPSGGYGEWCAVHETNALPVPEGMSMIEAGGIPETYFTVWSNVFQRAGLKTGETILIHGGTSGIGTTTILLAKALGSRVIVTCGSDAKCEAAKANGADVAINYKSSDFVEEARKATDGKGPEVILDMVGGDYMQRNLEAVAIDGRIAQIAFQKPPKAELNMLQLLTKRLTWTGSTLRARPVEMKADLARALEEHVLPLLAKGVAVPVIDSTFPLSDVRGAHAKMDEGSHVGKIVLTMTD</sequence>
<dbReference type="NCBIfam" id="TIGR02824">
    <property type="entry name" value="quinone_pig3"/>
    <property type="match status" value="1"/>
</dbReference>
<dbReference type="Proteomes" id="UP001607157">
    <property type="component" value="Unassembled WGS sequence"/>
</dbReference>
<reference evidence="4 5" key="1">
    <citation type="submission" date="2024-10" db="EMBL/GenBank/DDBJ databases">
        <authorList>
            <person name="Yang X.-N."/>
        </authorList>
    </citation>
    <scope>NUCLEOTIDE SEQUENCE [LARGE SCALE GENOMIC DNA]</scope>
    <source>
        <strain evidence="4 5">CAU 1059</strain>
    </source>
</reference>
<evidence type="ECO:0000256" key="1">
    <source>
        <dbReference type="ARBA" id="ARBA00022857"/>
    </source>
</evidence>
<dbReference type="EMBL" id="JBIHMM010000006">
    <property type="protein sequence ID" value="MFH0255304.1"/>
    <property type="molecule type" value="Genomic_DNA"/>
</dbReference>
<dbReference type="PANTHER" id="PTHR48106">
    <property type="entry name" value="QUINONE OXIDOREDUCTASE PIG3-RELATED"/>
    <property type="match status" value="1"/>
</dbReference>
<comment type="caution">
    <text evidence="4">The sequence shown here is derived from an EMBL/GenBank/DDBJ whole genome shotgun (WGS) entry which is preliminary data.</text>
</comment>
<evidence type="ECO:0000313" key="4">
    <source>
        <dbReference type="EMBL" id="MFH0255304.1"/>
    </source>
</evidence>
<evidence type="ECO:0000259" key="3">
    <source>
        <dbReference type="SMART" id="SM00829"/>
    </source>
</evidence>
<name>A0ABW7IBJ9_9RHOB</name>
<evidence type="ECO:0000313" key="5">
    <source>
        <dbReference type="Proteomes" id="UP001607157"/>
    </source>
</evidence>
<keyword evidence="2" id="KW-0560">Oxidoreductase</keyword>
<dbReference type="PANTHER" id="PTHR48106:SF8">
    <property type="entry name" value="OS02G0805600 PROTEIN"/>
    <property type="match status" value="1"/>
</dbReference>
<dbReference type="Pfam" id="PF08240">
    <property type="entry name" value="ADH_N"/>
    <property type="match status" value="1"/>
</dbReference>
<dbReference type="SMART" id="SM00829">
    <property type="entry name" value="PKS_ER"/>
    <property type="match status" value="1"/>
</dbReference>
<dbReference type="SUPFAM" id="SSF50129">
    <property type="entry name" value="GroES-like"/>
    <property type="match status" value="1"/>
</dbReference>
<gene>
    <name evidence="4" type="ORF">ACGRVM_15465</name>
</gene>
<keyword evidence="1" id="KW-0521">NADP</keyword>
<dbReference type="InterPro" id="IPR014189">
    <property type="entry name" value="Quinone_OxRdtase_PIG3"/>
</dbReference>
<feature type="domain" description="Enoyl reductase (ER)" evidence="3">
    <location>
        <begin position="14"/>
        <end position="327"/>
    </location>
</feature>